<dbReference type="PROSITE" id="PS51007">
    <property type="entry name" value="CYTC"/>
    <property type="match status" value="1"/>
</dbReference>
<dbReference type="EMBL" id="MFNE01000024">
    <property type="protein sequence ID" value="OGG95373.1"/>
    <property type="molecule type" value="Genomic_DNA"/>
</dbReference>
<evidence type="ECO:0000313" key="8">
    <source>
        <dbReference type="Proteomes" id="UP000178449"/>
    </source>
</evidence>
<accession>A0A1F6GB83</accession>
<keyword evidence="5" id="KW-0732">Signal</keyword>
<proteinExistence type="predicted"/>
<dbReference type="STRING" id="1817772.A2527_07590"/>
<sequence length="110" mass="11031">MKKVLGIILGVSLLFAAAPAYAGDFGQCAGCHGPSAGGASGPKLVGFDKAYLTGKALEIMAGTRVATTPTGKSLIPVMAGTMKRLNNNNAAEIVAGSGLDKALDFVVAQH</sequence>
<comment type="caution">
    <text evidence="7">The sequence shown here is derived from an EMBL/GenBank/DDBJ whole genome shotgun (WGS) entry which is preliminary data.</text>
</comment>
<evidence type="ECO:0000256" key="2">
    <source>
        <dbReference type="ARBA" id="ARBA00022723"/>
    </source>
</evidence>
<dbReference type="InterPro" id="IPR036909">
    <property type="entry name" value="Cyt_c-like_dom_sf"/>
</dbReference>
<dbReference type="Gene3D" id="1.10.760.10">
    <property type="entry name" value="Cytochrome c-like domain"/>
    <property type="match status" value="1"/>
</dbReference>
<evidence type="ECO:0000256" key="3">
    <source>
        <dbReference type="ARBA" id="ARBA00023004"/>
    </source>
</evidence>
<dbReference type="AlphaFoldDB" id="A0A1F6GB83"/>
<keyword evidence="2 4" id="KW-0479">Metal-binding</keyword>
<feature type="chain" id="PRO_5009524611" description="Cytochrome c domain-containing protein" evidence="5">
    <location>
        <begin position="23"/>
        <end position="110"/>
    </location>
</feature>
<evidence type="ECO:0000256" key="5">
    <source>
        <dbReference type="SAM" id="SignalP"/>
    </source>
</evidence>
<dbReference type="Pfam" id="PF00034">
    <property type="entry name" value="Cytochrom_C"/>
    <property type="match status" value="1"/>
</dbReference>
<name>A0A1F6GB83_9PROT</name>
<keyword evidence="1 4" id="KW-0349">Heme</keyword>
<keyword evidence="3 4" id="KW-0408">Iron</keyword>
<dbReference type="Proteomes" id="UP000178449">
    <property type="component" value="Unassembled WGS sequence"/>
</dbReference>
<evidence type="ECO:0000256" key="1">
    <source>
        <dbReference type="ARBA" id="ARBA00022617"/>
    </source>
</evidence>
<dbReference type="GO" id="GO:0020037">
    <property type="term" value="F:heme binding"/>
    <property type="evidence" value="ECO:0007669"/>
    <property type="project" value="InterPro"/>
</dbReference>
<evidence type="ECO:0000256" key="4">
    <source>
        <dbReference type="PROSITE-ProRule" id="PRU00433"/>
    </source>
</evidence>
<dbReference type="GO" id="GO:0009055">
    <property type="term" value="F:electron transfer activity"/>
    <property type="evidence" value="ECO:0007669"/>
    <property type="project" value="InterPro"/>
</dbReference>
<organism evidence="7 8">
    <name type="scientific">Candidatus Lambdaproteobacteria bacterium RIFOXYD2_FULL_50_16</name>
    <dbReference type="NCBI Taxonomy" id="1817772"/>
    <lineage>
        <taxon>Bacteria</taxon>
        <taxon>Pseudomonadati</taxon>
        <taxon>Pseudomonadota</taxon>
        <taxon>Candidatus Lambdaproteobacteria</taxon>
    </lineage>
</organism>
<evidence type="ECO:0000259" key="6">
    <source>
        <dbReference type="PROSITE" id="PS51007"/>
    </source>
</evidence>
<dbReference type="InterPro" id="IPR009056">
    <property type="entry name" value="Cyt_c-like_dom"/>
</dbReference>
<evidence type="ECO:0000313" key="7">
    <source>
        <dbReference type="EMBL" id="OGG95373.1"/>
    </source>
</evidence>
<reference evidence="7 8" key="1">
    <citation type="journal article" date="2016" name="Nat. Commun.">
        <title>Thousands of microbial genomes shed light on interconnected biogeochemical processes in an aquifer system.</title>
        <authorList>
            <person name="Anantharaman K."/>
            <person name="Brown C.T."/>
            <person name="Hug L.A."/>
            <person name="Sharon I."/>
            <person name="Castelle C.J."/>
            <person name="Probst A.J."/>
            <person name="Thomas B.C."/>
            <person name="Singh A."/>
            <person name="Wilkins M.J."/>
            <person name="Karaoz U."/>
            <person name="Brodie E.L."/>
            <person name="Williams K.H."/>
            <person name="Hubbard S.S."/>
            <person name="Banfield J.F."/>
        </authorList>
    </citation>
    <scope>NUCLEOTIDE SEQUENCE [LARGE SCALE GENOMIC DNA]</scope>
</reference>
<dbReference type="GO" id="GO:0046872">
    <property type="term" value="F:metal ion binding"/>
    <property type="evidence" value="ECO:0007669"/>
    <property type="project" value="UniProtKB-KW"/>
</dbReference>
<protein>
    <recommendedName>
        <fullName evidence="6">Cytochrome c domain-containing protein</fullName>
    </recommendedName>
</protein>
<feature type="signal peptide" evidence="5">
    <location>
        <begin position="1"/>
        <end position="22"/>
    </location>
</feature>
<feature type="domain" description="Cytochrome c" evidence="6">
    <location>
        <begin position="5"/>
        <end position="110"/>
    </location>
</feature>
<dbReference type="SUPFAM" id="SSF46626">
    <property type="entry name" value="Cytochrome c"/>
    <property type="match status" value="1"/>
</dbReference>
<gene>
    <name evidence="7" type="ORF">A2527_07590</name>
</gene>